<proteinExistence type="predicted"/>
<dbReference type="Proteomes" id="UP001159363">
    <property type="component" value="Chromosome 6"/>
</dbReference>
<comment type="caution">
    <text evidence="2">The sequence shown here is derived from an EMBL/GenBank/DDBJ whole genome shotgun (WGS) entry which is preliminary data.</text>
</comment>
<dbReference type="PANTHER" id="PTHR46481:SF9">
    <property type="entry name" value="ZINC FINGER BED DOMAIN-CONTAINING PROTEIN 1-LIKE"/>
    <property type="match status" value="1"/>
</dbReference>
<organism evidence="2 3">
    <name type="scientific">Dryococelus australis</name>
    <dbReference type="NCBI Taxonomy" id="614101"/>
    <lineage>
        <taxon>Eukaryota</taxon>
        <taxon>Metazoa</taxon>
        <taxon>Ecdysozoa</taxon>
        <taxon>Arthropoda</taxon>
        <taxon>Hexapoda</taxon>
        <taxon>Insecta</taxon>
        <taxon>Pterygota</taxon>
        <taxon>Neoptera</taxon>
        <taxon>Polyneoptera</taxon>
        <taxon>Phasmatodea</taxon>
        <taxon>Verophasmatodea</taxon>
        <taxon>Anareolatae</taxon>
        <taxon>Phasmatidae</taxon>
        <taxon>Eurycanthinae</taxon>
        <taxon>Dryococelus</taxon>
    </lineage>
</organism>
<accession>A0ABQ9H6F2</accession>
<gene>
    <name evidence="2" type="ORF">PR048_020468</name>
</gene>
<sequence length="240" mass="27434">MAKIKPQVWIKCFPKQEQLLEGTSRATRGKERDQKNPLGVIQDVETRWTYEFYMPECVLQQQEYIAAELASSNTTVDSFDSQEGLLATSYLSGNKYTTRCLVMPVLNFIETSIERAIGNSVKGKGFAKNLMKSFKTRFPFYKEDPVKAAAMAVDPRFKVTLLNDSERQSVIMHIKKEERKLQSYLESPLVNRKEYVYNWYKTLGCNSYPNIARIAAKYLPIPATSVTSVSLFSSAENTEF</sequence>
<feature type="domain" description="HAT C-terminal dimerisation" evidence="1">
    <location>
        <begin position="181"/>
        <end position="236"/>
    </location>
</feature>
<evidence type="ECO:0000259" key="1">
    <source>
        <dbReference type="Pfam" id="PF05699"/>
    </source>
</evidence>
<dbReference type="PANTHER" id="PTHR46481">
    <property type="entry name" value="ZINC FINGER BED DOMAIN-CONTAINING PROTEIN 4"/>
    <property type="match status" value="1"/>
</dbReference>
<dbReference type="Pfam" id="PF05699">
    <property type="entry name" value="Dimer_Tnp_hAT"/>
    <property type="match status" value="1"/>
</dbReference>
<dbReference type="InterPro" id="IPR052035">
    <property type="entry name" value="ZnF_BED_domain_contain"/>
</dbReference>
<dbReference type="InterPro" id="IPR008906">
    <property type="entry name" value="HATC_C_dom"/>
</dbReference>
<keyword evidence="3" id="KW-1185">Reference proteome</keyword>
<reference evidence="2 3" key="1">
    <citation type="submission" date="2023-02" db="EMBL/GenBank/DDBJ databases">
        <title>LHISI_Scaffold_Assembly.</title>
        <authorList>
            <person name="Stuart O.P."/>
            <person name="Cleave R."/>
            <person name="Magrath M.J.L."/>
            <person name="Mikheyev A.S."/>
        </authorList>
    </citation>
    <scope>NUCLEOTIDE SEQUENCE [LARGE SCALE GENOMIC DNA]</scope>
    <source>
        <strain evidence="2">Daus_M_001</strain>
        <tissue evidence="2">Leg muscle</tissue>
    </source>
</reference>
<dbReference type="InterPro" id="IPR012337">
    <property type="entry name" value="RNaseH-like_sf"/>
</dbReference>
<evidence type="ECO:0000313" key="2">
    <source>
        <dbReference type="EMBL" id="KAJ8879851.1"/>
    </source>
</evidence>
<dbReference type="SUPFAM" id="SSF53098">
    <property type="entry name" value="Ribonuclease H-like"/>
    <property type="match status" value="1"/>
</dbReference>
<name>A0ABQ9H6F2_9NEOP</name>
<dbReference type="EMBL" id="JARBHB010000007">
    <property type="protein sequence ID" value="KAJ8879851.1"/>
    <property type="molecule type" value="Genomic_DNA"/>
</dbReference>
<protein>
    <recommendedName>
        <fullName evidence="1">HAT C-terminal dimerisation domain-containing protein</fullName>
    </recommendedName>
</protein>
<evidence type="ECO:0000313" key="3">
    <source>
        <dbReference type="Proteomes" id="UP001159363"/>
    </source>
</evidence>